<name>A0A8X6KME0_9ARAC</name>
<evidence type="ECO:0000313" key="1">
    <source>
        <dbReference type="EMBL" id="GFS59631.1"/>
    </source>
</evidence>
<accession>A0A8X6KME0</accession>
<evidence type="ECO:0000313" key="2">
    <source>
        <dbReference type="Proteomes" id="UP000886998"/>
    </source>
</evidence>
<comment type="caution">
    <text evidence="1">The sequence shown here is derived from an EMBL/GenBank/DDBJ whole genome shotgun (WGS) entry which is preliminary data.</text>
</comment>
<reference evidence="1" key="1">
    <citation type="submission" date="2020-08" db="EMBL/GenBank/DDBJ databases">
        <title>Multicomponent nature underlies the extraordinary mechanical properties of spider dragline silk.</title>
        <authorList>
            <person name="Kono N."/>
            <person name="Nakamura H."/>
            <person name="Mori M."/>
            <person name="Yoshida Y."/>
            <person name="Ohtoshi R."/>
            <person name="Malay A.D."/>
            <person name="Moran D.A.P."/>
            <person name="Tomita M."/>
            <person name="Numata K."/>
            <person name="Arakawa K."/>
        </authorList>
    </citation>
    <scope>NUCLEOTIDE SEQUENCE</scope>
</reference>
<sequence length="79" mass="8789">MPVGVQVNGVLCFFLMNPDFVCKMIRSEGSQESAIIPVTFMKETSFLDPLYVLGHIPVRMLALCPTGHLLFKATQKPHP</sequence>
<organism evidence="1 2">
    <name type="scientific">Trichonephila inaurata madagascariensis</name>
    <dbReference type="NCBI Taxonomy" id="2747483"/>
    <lineage>
        <taxon>Eukaryota</taxon>
        <taxon>Metazoa</taxon>
        <taxon>Ecdysozoa</taxon>
        <taxon>Arthropoda</taxon>
        <taxon>Chelicerata</taxon>
        <taxon>Arachnida</taxon>
        <taxon>Araneae</taxon>
        <taxon>Araneomorphae</taxon>
        <taxon>Entelegynae</taxon>
        <taxon>Araneoidea</taxon>
        <taxon>Nephilidae</taxon>
        <taxon>Trichonephila</taxon>
        <taxon>Trichonephila inaurata</taxon>
    </lineage>
</organism>
<dbReference type="EMBL" id="BMAV01027474">
    <property type="protein sequence ID" value="GFS59631.1"/>
    <property type="molecule type" value="Genomic_DNA"/>
</dbReference>
<proteinExistence type="predicted"/>
<keyword evidence="2" id="KW-1185">Reference proteome</keyword>
<gene>
    <name evidence="1" type="ORF">TNIN_442881</name>
</gene>
<dbReference type="Proteomes" id="UP000886998">
    <property type="component" value="Unassembled WGS sequence"/>
</dbReference>
<protein>
    <submittedName>
        <fullName evidence="1">Uncharacterized protein</fullName>
    </submittedName>
</protein>
<dbReference type="AlphaFoldDB" id="A0A8X6KME0"/>